<gene>
    <name evidence="1" type="ORF">O1611_g10540</name>
</gene>
<accession>A0ACC2IX81</accession>
<name>A0ACC2IX81_9PEZI</name>
<organism evidence="1 2">
    <name type="scientific">Lasiodiplodia mahajangana</name>
    <dbReference type="NCBI Taxonomy" id="1108764"/>
    <lineage>
        <taxon>Eukaryota</taxon>
        <taxon>Fungi</taxon>
        <taxon>Dikarya</taxon>
        <taxon>Ascomycota</taxon>
        <taxon>Pezizomycotina</taxon>
        <taxon>Dothideomycetes</taxon>
        <taxon>Dothideomycetes incertae sedis</taxon>
        <taxon>Botryosphaeriales</taxon>
        <taxon>Botryosphaeriaceae</taxon>
        <taxon>Lasiodiplodia</taxon>
    </lineage>
</organism>
<protein>
    <submittedName>
        <fullName evidence="1">Uncharacterized protein</fullName>
    </submittedName>
</protein>
<dbReference type="Proteomes" id="UP001153332">
    <property type="component" value="Unassembled WGS sequence"/>
</dbReference>
<comment type="caution">
    <text evidence="1">The sequence shown here is derived from an EMBL/GenBank/DDBJ whole genome shotgun (WGS) entry which is preliminary data.</text>
</comment>
<keyword evidence="2" id="KW-1185">Reference proteome</keyword>
<proteinExistence type="predicted"/>
<dbReference type="EMBL" id="JAPUUL010004310">
    <property type="protein sequence ID" value="KAJ8119747.1"/>
    <property type="molecule type" value="Genomic_DNA"/>
</dbReference>
<sequence>MDSMDWFDPGSDAAASQITKLNRALKMGGRVMLRSAGLKPWYLKEFAKLGFATKCMGSRKGGACIDRVNMYASCWICTKRENLAPPTPEMNSLGDVEISSLKI</sequence>
<evidence type="ECO:0000313" key="2">
    <source>
        <dbReference type="Proteomes" id="UP001153332"/>
    </source>
</evidence>
<reference evidence="1" key="1">
    <citation type="submission" date="2022-12" db="EMBL/GenBank/DDBJ databases">
        <title>Genome Sequence of Lasiodiplodia mahajangana.</title>
        <authorList>
            <person name="Buettner E."/>
        </authorList>
    </citation>
    <scope>NUCLEOTIDE SEQUENCE</scope>
    <source>
        <strain evidence="1">VT137</strain>
    </source>
</reference>
<evidence type="ECO:0000313" key="1">
    <source>
        <dbReference type="EMBL" id="KAJ8119747.1"/>
    </source>
</evidence>